<accession>A0A5J5FWI5</accession>
<dbReference type="OrthoDB" id="8926940at2"/>
<organism evidence="1 2">
    <name type="scientific">Affinibrenneria salicis</name>
    <dbReference type="NCBI Taxonomy" id="2590031"/>
    <lineage>
        <taxon>Bacteria</taxon>
        <taxon>Pseudomonadati</taxon>
        <taxon>Pseudomonadota</taxon>
        <taxon>Gammaproteobacteria</taxon>
        <taxon>Enterobacterales</taxon>
        <taxon>Pectobacteriaceae</taxon>
        <taxon>Affinibrenneria</taxon>
    </lineage>
</organism>
<reference evidence="1 2" key="1">
    <citation type="submission" date="2019-09" db="EMBL/GenBank/DDBJ databases">
        <authorList>
            <person name="Li Y."/>
        </authorList>
    </citation>
    <scope>NUCLEOTIDE SEQUENCE [LARGE SCALE GENOMIC DNA]</scope>
    <source>
        <strain evidence="1 2">L3-3HA</strain>
    </source>
</reference>
<evidence type="ECO:0000313" key="1">
    <source>
        <dbReference type="EMBL" id="KAA8997776.1"/>
    </source>
</evidence>
<comment type="caution">
    <text evidence="1">The sequence shown here is derived from an EMBL/GenBank/DDBJ whole genome shotgun (WGS) entry which is preliminary data.</text>
</comment>
<keyword evidence="2" id="KW-1185">Reference proteome</keyword>
<dbReference type="InterPro" id="IPR008966">
    <property type="entry name" value="Adhesion_dom_sf"/>
</dbReference>
<dbReference type="SUPFAM" id="SSF49401">
    <property type="entry name" value="Bacterial adhesins"/>
    <property type="match status" value="1"/>
</dbReference>
<dbReference type="GO" id="GO:0007155">
    <property type="term" value="P:cell adhesion"/>
    <property type="evidence" value="ECO:0007669"/>
    <property type="project" value="InterPro"/>
</dbReference>
<dbReference type="GO" id="GO:0009289">
    <property type="term" value="C:pilus"/>
    <property type="evidence" value="ECO:0007669"/>
    <property type="project" value="InterPro"/>
</dbReference>
<dbReference type="Gene3D" id="2.60.40.1090">
    <property type="entry name" value="Fimbrial-type adhesion domain"/>
    <property type="match status" value="1"/>
</dbReference>
<name>A0A5J5FWI5_9GAMM</name>
<proteinExistence type="predicted"/>
<evidence type="ECO:0000313" key="2">
    <source>
        <dbReference type="Proteomes" id="UP000335415"/>
    </source>
</evidence>
<dbReference type="Proteomes" id="UP000335415">
    <property type="component" value="Unassembled WGS sequence"/>
</dbReference>
<protein>
    <submittedName>
        <fullName evidence="1">Type 1 fimbrial protein</fullName>
    </submittedName>
</protein>
<gene>
    <name evidence="1" type="ORF">FJU30_17815</name>
</gene>
<dbReference type="InterPro" id="IPR036937">
    <property type="entry name" value="Adhesion_dom_fimbrial_sf"/>
</dbReference>
<dbReference type="EMBL" id="VYKJ01000010">
    <property type="protein sequence ID" value="KAA8997776.1"/>
    <property type="molecule type" value="Genomic_DNA"/>
</dbReference>
<sequence>MLVCGGALSLLSLDAAALECRKDTVTGPVSDLEDIGSLKIPSTLPLGSRLWTSKSYSRNLACWAYKSVKPNGEYAYFYPNPYGAMIGTGIGIGIIYNGQDLGVVAGGGNTNSRVSTGAWVAPGPSGSRPPANPTMVPATVQVYLEKIGEISNTSSGADSLDVFQVDGELGINNKPGGNYKLTLSGLHNIDVIQCSANVRVSPDSYIDFGTIPSWTSAAAGLLAQQNFRIDATTDGGEDCGQGFNLYINFDAMAKNNTLTGIDGMDMGNGSTLKIEDGSTGNNIPFNQFVGFVNNLTSASGTVEKNYTARLYASDVAVTGDVEKYIVLRFNYN</sequence>
<dbReference type="AlphaFoldDB" id="A0A5J5FWI5"/>